<feature type="compositionally biased region" description="Basic and acidic residues" evidence="1">
    <location>
        <begin position="1"/>
        <end position="18"/>
    </location>
</feature>
<feature type="region of interest" description="Disordered" evidence="1">
    <location>
        <begin position="1"/>
        <end position="31"/>
    </location>
</feature>
<feature type="compositionally biased region" description="Basic and acidic residues" evidence="1">
    <location>
        <begin position="79"/>
        <end position="97"/>
    </location>
</feature>
<comment type="caution">
    <text evidence="2">The sequence shown here is derived from an EMBL/GenBank/DDBJ whole genome shotgun (WGS) entry which is preliminary data.</text>
</comment>
<gene>
    <name evidence="2" type="ORF">TIFTF001_034357</name>
</gene>
<sequence>MVQGRQAEDPQPLREAHPARGRGRRSHTTALEQRVEELTNLVHTLAESVAHLVGRQLPNGHMGDDPIDPANPNNLPNEENQRVEAEGTKETGGDNKHPPPARPV</sequence>
<proteinExistence type="predicted"/>
<name>A0AA88DZL4_FICCA</name>
<evidence type="ECO:0000256" key="1">
    <source>
        <dbReference type="SAM" id="MobiDB-lite"/>
    </source>
</evidence>
<keyword evidence="3" id="KW-1185">Reference proteome</keyword>
<organism evidence="2 3">
    <name type="scientific">Ficus carica</name>
    <name type="common">Common fig</name>
    <dbReference type="NCBI Taxonomy" id="3494"/>
    <lineage>
        <taxon>Eukaryota</taxon>
        <taxon>Viridiplantae</taxon>
        <taxon>Streptophyta</taxon>
        <taxon>Embryophyta</taxon>
        <taxon>Tracheophyta</taxon>
        <taxon>Spermatophyta</taxon>
        <taxon>Magnoliopsida</taxon>
        <taxon>eudicotyledons</taxon>
        <taxon>Gunneridae</taxon>
        <taxon>Pentapetalae</taxon>
        <taxon>rosids</taxon>
        <taxon>fabids</taxon>
        <taxon>Rosales</taxon>
        <taxon>Moraceae</taxon>
        <taxon>Ficeae</taxon>
        <taxon>Ficus</taxon>
    </lineage>
</organism>
<reference evidence="2" key="1">
    <citation type="submission" date="2023-07" db="EMBL/GenBank/DDBJ databases">
        <title>draft genome sequence of fig (Ficus carica).</title>
        <authorList>
            <person name="Takahashi T."/>
            <person name="Nishimura K."/>
        </authorList>
    </citation>
    <scope>NUCLEOTIDE SEQUENCE</scope>
</reference>
<accession>A0AA88DZL4</accession>
<dbReference type="EMBL" id="BTGU01000224">
    <property type="protein sequence ID" value="GMN65292.1"/>
    <property type="molecule type" value="Genomic_DNA"/>
</dbReference>
<dbReference type="AlphaFoldDB" id="A0AA88DZL4"/>
<protein>
    <submittedName>
        <fullName evidence="2">Uncharacterized protein</fullName>
    </submittedName>
</protein>
<evidence type="ECO:0000313" key="2">
    <source>
        <dbReference type="EMBL" id="GMN65292.1"/>
    </source>
</evidence>
<feature type="region of interest" description="Disordered" evidence="1">
    <location>
        <begin position="55"/>
        <end position="104"/>
    </location>
</feature>
<dbReference type="Proteomes" id="UP001187192">
    <property type="component" value="Unassembled WGS sequence"/>
</dbReference>
<evidence type="ECO:0000313" key="3">
    <source>
        <dbReference type="Proteomes" id="UP001187192"/>
    </source>
</evidence>